<organism evidence="2">
    <name type="scientific">Timema douglasi</name>
    <name type="common">Walking stick</name>
    <dbReference type="NCBI Taxonomy" id="61478"/>
    <lineage>
        <taxon>Eukaryota</taxon>
        <taxon>Metazoa</taxon>
        <taxon>Ecdysozoa</taxon>
        <taxon>Arthropoda</taxon>
        <taxon>Hexapoda</taxon>
        <taxon>Insecta</taxon>
        <taxon>Pterygota</taxon>
        <taxon>Neoptera</taxon>
        <taxon>Polyneoptera</taxon>
        <taxon>Phasmatodea</taxon>
        <taxon>Timematodea</taxon>
        <taxon>Timematoidea</taxon>
        <taxon>Timematidae</taxon>
        <taxon>Timema</taxon>
    </lineage>
</organism>
<dbReference type="EMBL" id="OA565985">
    <property type="protein sequence ID" value="CAD7198075.1"/>
    <property type="molecule type" value="Genomic_DNA"/>
</dbReference>
<feature type="domain" description="Grh/CP2 DB" evidence="1">
    <location>
        <begin position="2"/>
        <end position="35"/>
    </location>
</feature>
<proteinExistence type="predicted"/>
<gene>
    <name evidence="2" type="ORF">TDIB3V08_LOCUS4364</name>
</gene>
<evidence type="ECO:0000259" key="1">
    <source>
        <dbReference type="Pfam" id="PF04516"/>
    </source>
</evidence>
<dbReference type="PANTHER" id="PTHR11037:SF20">
    <property type="entry name" value="PROTEIN GRAINYHEAD"/>
    <property type="match status" value="1"/>
</dbReference>
<dbReference type="PANTHER" id="PTHR11037">
    <property type="entry name" value="TRANSCRIPTION FACTOR CP2"/>
    <property type="match status" value="1"/>
</dbReference>
<evidence type="ECO:0000313" key="2">
    <source>
        <dbReference type="EMBL" id="CAD7198075.1"/>
    </source>
</evidence>
<dbReference type="AlphaFoldDB" id="A0A7R8Z8B0"/>
<reference evidence="2" key="1">
    <citation type="submission" date="2020-11" db="EMBL/GenBank/DDBJ databases">
        <authorList>
            <person name="Tran Van P."/>
        </authorList>
    </citation>
    <scope>NUCLEOTIDE SEQUENCE</scope>
</reference>
<sequence length="245" mass="27309">MRGLPLHVQIDTYEDPRDGPVFHRGYCQIKVFCDKLLISVLYIPELLLVYSSSSSTVLTRLSVTPFQTHCFKDKFWKFQGYLKKAMVLSVTSRERDVTSYVSTCFNEHRANVMIEAAASPCRTSEGGSLLTISSNSSAPSGVLTSDVFGVPLNAERLSRCLVSFCQTTCPWVRVQGVEEGGFFRDCLCSDTFQTSADSQQLLDGMLRLNTVPAASNGEVVSHYEGRGRFLRPTGWLKVVSCLYDR</sequence>
<name>A0A7R8Z8B0_TIMDO</name>
<dbReference type="InterPro" id="IPR007604">
    <property type="entry name" value="CP2"/>
</dbReference>
<accession>A0A7R8Z8B0</accession>
<protein>
    <recommendedName>
        <fullName evidence="1">Grh/CP2 DB domain-containing protein</fullName>
    </recommendedName>
</protein>
<dbReference type="InterPro" id="IPR040167">
    <property type="entry name" value="TF_CP2-like"/>
</dbReference>
<dbReference type="GO" id="GO:0001228">
    <property type="term" value="F:DNA-binding transcription activator activity, RNA polymerase II-specific"/>
    <property type="evidence" value="ECO:0007669"/>
    <property type="project" value="TreeGrafter"/>
</dbReference>
<dbReference type="Pfam" id="PF04516">
    <property type="entry name" value="CP2"/>
    <property type="match status" value="1"/>
</dbReference>
<dbReference type="GO" id="GO:0000978">
    <property type="term" value="F:RNA polymerase II cis-regulatory region sequence-specific DNA binding"/>
    <property type="evidence" value="ECO:0007669"/>
    <property type="project" value="TreeGrafter"/>
</dbReference>
<dbReference type="GO" id="GO:0005634">
    <property type="term" value="C:nucleus"/>
    <property type="evidence" value="ECO:0007669"/>
    <property type="project" value="TreeGrafter"/>
</dbReference>